<dbReference type="AlphaFoldDB" id="A0A1Y2J9V3"/>
<comment type="caution">
    <text evidence="2">The sequence shown here is derived from an EMBL/GenBank/DDBJ whole genome shotgun (WGS) entry which is preliminary data.</text>
</comment>
<dbReference type="EMBL" id="NAFL01000284">
    <property type="protein sequence ID" value="OSJ23522.1"/>
    <property type="molecule type" value="Genomic_DNA"/>
</dbReference>
<reference evidence="2 3" key="1">
    <citation type="submission" date="2017-03" db="EMBL/GenBank/DDBJ databases">
        <title>Whole genome sequences of fourteen strains of Bradyrhizobium canariense and one strain of Bradyrhizobium japonicum isolated from Lupinus (Papilionoideae: Genisteae) species in Algeria.</title>
        <authorList>
            <person name="Crovadore J."/>
            <person name="Chekireb D."/>
            <person name="Brachmann A."/>
            <person name="Chablais R."/>
            <person name="Cochard B."/>
            <person name="Lefort F."/>
        </authorList>
    </citation>
    <scope>NUCLEOTIDE SEQUENCE [LARGE SCALE GENOMIC DNA]</scope>
    <source>
        <strain evidence="2 3">UBMA197</strain>
    </source>
</reference>
<accession>A0A1Y2J9V3</accession>
<proteinExistence type="predicted"/>
<sequence length="95" mass="10357">MVGVSTISLSCPAKAGHPVRRGLSAPAAPPRRTGSPGQAGRRQRRVGESAPNFPFHQGPFYCAWGCFHRFRLEPRRDPNSLKLRAIPQGSIEHAS</sequence>
<name>A0A1Y2J9V3_BRAJP</name>
<evidence type="ECO:0000256" key="1">
    <source>
        <dbReference type="SAM" id="MobiDB-lite"/>
    </source>
</evidence>
<evidence type="ECO:0000313" key="2">
    <source>
        <dbReference type="EMBL" id="OSJ23522.1"/>
    </source>
</evidence>
<protein>
    <submittedName>
        <fullName evidence="2">Uncharacterized protein</fullName>
    </submittedName>
</protein>
<feature type="region of interest" description="Disordered" evidence="1">
    <location>
        <begin position="1"/>
        <end position="53"/>
    </location>
</feature>
<dbReference type="Proteomes" id="UP000193335">
    <property type="component" value="Unassembled WGS sequence"/>
</dbReference>
<evidence type="ECO:0000313" key="3">
    <source>
        <dbReference type="Proteomes" id="UP000193335"/>
    </source>
</evidence>
<organism evidence="2 3">
    <name type="scientific">Bradyrhizobium japonicum</name>
    <dbReference type="NCBI Taxonomy" id="375"/>
    <lineage>
        <taxon>Bacteria</taxon>
        <taxon>Pseudomonadati</taxon>
        <taxon>Pseudomonadota</taxon>
        <taxon>Alphaproteobacteria</taxon>
        <taxon>Hyphomicrobiales</taxon>
        <taxon>Nitrobacteraceae</taxon>
        <taxon>Bradyrhizobium</taxon>
    </lineage>
</organism>
<gene>
    <name evidence="2" type="ORF">BSZ19_44590</name>
</gene>